<dbReference type="InterPro" id="IPR014777">
    <property type="entry name" value="4pyrrole_Mease_sub1"/>
</dbReference>
<dbReference type="Pfam" id="PF10414">
    <property type="entry name" value="CysG_dimeriser"/>
    <property type="match status" value="1"/>
</dbReference>
<gene>
    <name evidence="8" type="ORF">GCM10011517_18580</name>
</gene>
<reference evidence="8" key="1">
    <citation type="journal article" date="2014" name="Int. J. Syst. Evol. Microbiol.">
        <title>Complete genome sequence of Corynebacterium casei LMG S-19264T (=DSM 44701T), isolated from a smear-ripened cheese.</title>
        <authorList>
            <consortium name="US DOE Joint Genome Institute (JGI-PGF)"/>
            <person name="Walter F."/>
            <person name="Albersmeier A."/>
            <person name="Kalinowski J."/>
            <person name="Ruckert C."/>
        </authorList>
    </citation>
    <scope>NUCLEOTIDE SEQUENCE</scope>
    <source>
        <strain evidence="8">CGMCC 1.16012</strain>
    </source>
</reference>
<evidence type="ECO:0000256" key="3">
    <source>
        <dbReference type="ARBA" id="ARBA00023002"/>
    </source>
</evidence>
<evidence type="ECO:0000313" key="9">
    <source>
        <dbReference type="Proteomes" id="UP000606730"/>
    </source>
</evidence>
<name>A0A917AGH2_9RHOB</name>
<dbReference type="SUPFAM" id="SSF75615">
    <property type="entry name" value="Siroheme synthase middle domains-like"/>
    <property type="match status" value="1"/>
</dbReference>
<sequence length="307" mass="32619">MKTFPMFLQMAGRRVVIAGGGEQAAQKSRLMLKTEAEITLLAPELDDELASLVDHKRAKHDAGPITPATFADTALTFIATGCPGCDAALHALAKEGGAVVNVVDQPELCDAVTPSIVDRDPVVVAIGTEGNAPVLGRQIKTQVETLLEPGLGQFVALAGRLRGAVAARVPRERRREFWRWVFAETPRRRHAAGAEREAAMMVKDAIAAGGAPDDAGKGVLTVMAIPQAADLLTLRAVQRLQEADVIFHDPDASAALELARRDAERIGSAFDTPSKRTAALAMSRAGQRVVWLGEGGSLRDEDGVEVL</sequence>
<dbReference type="InterPro" id="IPR035996">
    <property type="entry name" value="4pyrrol_Methylase_sf"/>
</dbReference>
<evidence type="ECO:0000256" key="5">
    <source>
        <dbReference type="ARBA" id="ARBA00023244"/>
    </source>
</evidence>
<evidence type="ECO:0000256" key="2">
    <source>
        <dbReference type="ARBA" id="ARBA00012400"/>
    </source>
</evidence>
<dbReference type="OrthoDB" id="9815856at2"/>
<dbReference type="InterPro" id="IPR028161">
    <property type="entry name" value="Met8-like"/>
</dbReference>
<dbReference type="InterPro" id="IPR006367">
    <property type="entry name" value="Sirohaem_synthase_N"/>
</dbReference>
<protein>
    <recommendedName>
        <fullName evidence="2">precorrin-2 dehydrogenase</fullName>
        <ecNumber evidence="2">1.3.1.76</ecNumber>
    </recommendedName>
</protein>
<keyword evidence="5" id="KW-0627">Porphyrin biosynthesis</keyword>
<dbReference type="EC" id="1.3.1.76" evidence="2"/>
<accession>A0A917AGH2</accession>
<evidence type="ECO:0000259" key="7">
    <source>
        <dbReference type="Pfam" id="PF10414"/>
    </source>
</evidence>
<dbReference type="GO" id="GO:0043115">
    <property type="term" value="F:precorrin-2 dehydrogenase activity"/>
    <property type="evidence" value="ECO:0007669"/>
    <property type="project" value="UniProtKB-EC"/>
</dbReference>
<dbReference type="EMBL" id="BMKN01000002">
    <property type="protein sequence ID" value="GGE51094.1"/>
    <property type="molecule type" value="Genomic_DNA"/>
</dbReference>
<reference evidence="8" key="2">
    <citation type="submission" date="2020-09" db="EMBL/GenBank/DDBJ databases">
        <authorList>
            <person name="Sun Q."/>
            <person name="Zhou Y."/>
        </authorList>
    </citation>
    <scope>NUCLEOTIDE SEQUENCE</scope>
    <source>
        <strain evidence="8">CGMCC 1.16012</strain>
    </source>
</reference>
<feature type="domain" description="Sirohaem synthase dimerisation" evidence="7">
    <location>
        <begin position="151"/>
        <end position="205"/>
    </location>
</feature>
<dbReference type="InterPro" id="IPR036291">
    <property type="entry name" value="NAD(P)-bd_dom_sf"/>
</dbReference>
<dbReference type="PANTHER" id="PTHR35330">
    <property type="entry name" value="SIROHEME BIOSYNTHESIS PROTEIN MET8"/>
    <property type="match status" value="1"/>
</dbReference>
<dbReference type="PANTHER" id="PTHR35330:SF1">
    <property type="entry name" value="SIROHEME BIOSYNTHESIS PROTEIN MET8"/>
    <property type="match status" value="1"/>
</dbReference>
<proteinExistence type="predicted"/>
<dbReference type="Gene3D" id="3.30.160.110">
    <property type="entry name" value="Siroheme synthase, domain 2"/>
    <property type="match status" value="1"/>
</dbReference>
<dbReference type="SUPFAM" id="SSF53790">
    <property type="entry name" value="Tetrapyrrole methylase"/>
    <property type="match status" value="1"/>
</dbReference>
<keyword evidence="4" id="KW-0520">NAD</keyword>
<evidence type="ECO:0000313" key="8">
    <source>
        <dbReference type="EMBL" id="GGE51094.1"/>
    </source>
</evidence>
<dbReference type="AlphaFoldDB" id="A0A917AGH2"/>
<comment type="catalytic activity">
    <reaction evidence="6">
        <text>precorrin-2 + NAD(+) = sirohydrochlorin + NADH + 2 H(+)</text>
        <dbReference type="Rhea" id="RHEA:15613"/>
        <dbReference type="ChEBI" id="CHEBI:15378"/>
        <dbReference type="ChEBI" id="CHEBI:57540"/>
        <dbReference type="ChEBI" id="CHEBI:57945"/>
        <dbReference type="ChEBI" id="CHEBI:58351"/>
        <dbReference type="ChEBI" id="CHEBI:58827"/>
        <dbReference type="EC" id="1.3.1.76"/>
    </reaction>
</comment>
<comment type="caution">
    <text evidence="8">The sequence shown here is derived from an EMBL/GenBank/DDBJ whole genome shotgun (WGS) entry which is preliminary data.</text>
</comment>
<dbReference type="RefSeq" id="WP_095594953.1">
    <property type="nucleotide sequence ID" value="NZ_BMKN01000002.1"/>
</dbReference>
<dbReference type="Proteomes" id="UP000606730">
    <property type="component" value="Unassembled WGS sequence"/>
</dbReference>
<evidence type="ECO:0000256" key="4">
    <source>
        <dbReference type="ARBA" id="ARBA00023027"/>
    </source>
</evidence>
<keyword evidence="3" id="KW-0560">Oxidoreductase</keyword>
<keyword evidence="9" id="KW-1185">Reference proteome</keyword>
<dbReference type="GO" id="GO:0004325">
    <property type="term" value="F:ferrochelatase activity"/>
    <property type="evidence" value="ECO:0007669"/>
    <property type="project" value="InterPro"/>
</dbReference>
<dbReference type="Pfam" id="PF13241">
    <property type="entry name" value="NAD_binding_7"/>
    <property type="match status" value="1"/>
</dbReference>
<dbReference type="GO" id="GO:0019354">
    <property type="term" value="P:siroheme biosynthetic process"/>
    <property type="evidence" value="ECO:0007669"/>
    <property type="project" value="InterPro"/>
</dbReference>
<evidence type="ECO:0000256" key="6">
    <source>
        <dbReference type="ARBA" id="ARBA00047561"/>
    </source>
</evidence>
<dbReference type="SUPFAM" id="SSF51735">
    <property type="entry name" value="NAD(P)-binding Rossmann-fold domains"/>
    <property type="match status" value="1"/>
</dbReference>
<dbReference type="GO" id="GO:0008168">
    <property type="term" value="F:methyltransferase activity"/>
    <property type="evidence" value="ECO:0007669"/>
    <property type="project" value="InterPro"/>
</dbReference>
<comment type="pathway">
    <text evidence="1">Porphyrin-containing compound metabolism; siroheme biosynthesis; sirohydrochlorin from precorrin-2: step 1/1.</text>
</comment>
<dbReference type="Gene3D" id="3.40.50.720">
    <property type="entry name" value="NAD(P)-binding Rossmann-like Domain"/>
    <property type="match status" value="1"/>
</dbReference>
<dbReference type="Gene3D" id="3.40.1010.10">
    <property type="entry name" value="Cobalt-precorrin-4 Transmethylase, Domain 1"/>
    <property type="match status" value="1"/>
</dbReference>
<dbReference type="InterPro" id="IPR019478">
    <property type="entry name" value="Sirohaem_synthase_dimer_dom"/>
</dbReference>
<dbReference type="InterPro" id="IPR037115">
    <property type="entry name" value="Sirohaem_synt_dimer_dom_sf"/>
</dbReference>
<dbReference type="NCBIfam" id="TIGR01470">
    <property type="entry name" value="cysG_Nterm"/>
    <property type="match status" value="1"/>
</dbReference>
<organism evidence="8 9">
    <name type="scientific">Actibacterium pelagium</name>
    <dbReference type="NCBI Taxonomy" id="2029103"/>
    <lineage>
        <taxon>Bacteria</taxon>
        <taxon>Pseudomonadati</taxon>
        <taxon>Pseudomonadota</taxon>
        <taxon>Alphaproteobacteria</taxon>
        <taxon>Rhodobacterales</taxon>
        <taxon>Roseobacteraceae</taxon>
        <taxon>Actibacterium</taxon>
    </lineage>
</organism>
<dbReference type="Gene3D" id="1.10.8.210">
    <property type="entry name" value="Sirohaem synthase, dimerisation domain"/>
    <property type="match status" value="1"/>
</dbReference>
<evidence type="ECO:0000256" key="1">
    <source>
        <dbReference type="ARBA" id="ARBA00005010"/>
    </source>
</evidence>